<protein>
    <submittedName>
        <fullName evidence="1">Uncharacterized protein</fullName>
    </submittedName>
</protein>
<keyword evidence="2" id="KW-1185">Reference proteome</keyword>
<dbReference type="RefSeq" id="WP_156972048.1">
    <property type="nucleotide sequence ID" value="NZ_CDRZ01000033.1"/>
</dbReference>
<dbReference type="Gene3D" id="2.50.20.20">
    <property type="match status" value="1"/>
</dbReference>
<dbReference type="OrthoDB" id="1721427at2"/>
<evidence type="ECO:0000313" key="2">
    <source>
        <dbReference type="Proteomes" id="UP000046155"/>
    </source>
</evidence>
<evidence type="ECO:0000313" key="1">
    <source>
        <dbReference type="EMBL" id="CEO87817.1"/>
    </source>
</evidence>
<dbReference type="EMBL" id="CDRZ01000033">
    <property type="protein sequence ID" value="CEO87817.1"/>
    <property type="molecule type" value="Genomic_DNA"/>
</dbReference>
<gene>
    <name evidence="1" type="ORF">SSCH_1280007</name>
</gene>
<organism evidence="1 2">
    <name type="scientific">Syntrophaceticus schinkii</name>
    <dbReference type="NCBI Taxonomy" id="499207"/>
    <lineage>
        <taxon>Bacteria</taxon>
        <taxon>Bacillati</taxon>
        <taxon>Bacillota</taxon>
        <taxon>Clostridia</taxon>
        <taxon>Thermoanaerobacterales</taxon>
        <taxon>Thermoanaerobacterales Family III. Incertae Sedis</taxon>
        <taxon>Syntrophaceticus</taxon>
    </lineage>
</organism>
<dbReference type="Proteomes" id="UP000046155">
    <property type="component" value="Unassembled WGS sequence"/>
</dbReference>
<proteinExistence type="predicted"/>
<reference evidence="2" key="1">
    <citation type="submission" date="2015-01" db="EMBL/GenBank/DDBJ databases">
        <authorList>
            <person name="Manzoor Shahid"/>
            <person name="Zubair Saima"/>
        </authorList>
    </citation>
    <scope>NUCLEOTIDE SEQUENCE [LARGE SCALE GENOMIC DNA]</scope>
    <source>
        <strain evidence="2">Sp3</strain>
    </source>
</reference>
<name>A0A0B7MJK5_9FIRM</name>
<dbReference type="AlphaFoldDB" id="A0A0B7MJK5"/>
<sequence>MRSYTKDPVSGKWTILDGVDLSKQQLYMAEIDPLNSFRFKKIGEPPRLVGKEKLGWTKCVILEIKPEVESKYLEIWWQDFTYRFWIDRRKHILVKAEATAVSTQSTDTVLTMTVDFRDFNKKIKIAPPI</sequence>
<accession>A0A0B7MJK5</accession>